<dbReference type="EMBL" id="JACIFV010000009">
    <property type="protein sequence ID" value="MBB4192784.1"/>
    <property type="molecule type" value="Genomic_DNA"/>
</dbReference>
<keyword evidence="3" id="KW-1185">Reference proteome</keyword>
<dbReference type="NCBIfam" id="TIGR01537">
    <property type="entry name" value="portal_HK97"/>
    <property type="match status" value="1"/>
</dbReference>
<dbReference type="Proteomes" id="UP000524492">
    <property type="component" value="Unassembled WGS sequence"/>
</dbReference>
<proteinExistence type="predicted"/>
<evidence type="ECO:0000313" key="2">
    <source>
        <dbReference type="EMBL" id="MBB4192784.1"/>
    </source>
</evidence>
<dbReference type="InterPro" id="IPR006944">
    <property type="entry name" value="Phage/GTA_portal"/>
</dbReference>
<feature type="compositionally biased region" description="Low complexity" evidence="1">
    <location>
        <begin position="411"/>
        <end position="423"/>
    </location>
</feature>
<dbReference type="Gene3D" id="3.30.1120.70">
    <property type="match status" value="1"/>
</dbReference>
<accession>A0A7W6Q986</accession>
<dbReference type="Gene3D" id="1.20.1270.210">
    <property type="match status" value="1"/>
</dbReference>
<reference evidence="2 3" key="1">
    <citation type="submission" date="2020-08" db="EMBL/GenBank/DDBJ databases">
        <title>Genomic Encyclopedia of Type Strains, Phase IV (KMG-V): Genome sequencing to study the core and pangenomes of soil and plant-associated prokaryotes.</title>
        <authorList>
            <person name="Whitman W."/>
        </authorList>
    </citation>
    <scope>NUCLEOTIDE SEQUENCE [LARGE SCALE GENOMIC DNA]</scope>
    <source>
        <strain evidence="2 3">SEMIA 4074</strain>
    </source>
</reference>
<dbReference type="InterPro" id="IPR006427">
    <property type="entry name" value="Portal_HK97"/>
</dbReference>
<gene>
    <name evidence="2" type="ORF">GGD53_002944</name>
</gene>
<dbReference type="Pfam" id="PF04860">
    <property type="entry name" value="Phage_portal"/>
    <property type="match status" value="1"/>
</dbReference>
<evidence type="ECO:0000313" key="3">
    <source>
        <dbReference type="Proteomes" id="UP000524492"/>
    </source>
</evidence>
<feature type="region of interest" description="Disordered" evidence="1">
    <location>
        <begin position="402"/>
        <end position="423"/>
    </location>
</feature>
<dbReference type="RefSeq" id="WP_184457052.1">
    <property type="nucleotide sequence ID" value="NZ_JACIFV010000009.1"/>
</dbReference>
<name>A0A7W6Q986_9HYPH</name>
<dbReference type="Gene3D" id="3.40.140.120">
    <property type="match status" value="1"/>
</dbReference>
<comment type="caution">
    <text evidence="2">The sequence shown here is derived from an EMBL/GenBank/DDBJ whole genome shotgun (WGS) entry which is preliminary data.</text>
</comment>
<protein>
    <submittedName>
        <fullName evidence="2">HK97 family phage portal protein</fullName>
    </submittedName>
</protein>
<sequence length="423" mass="47100">MWPFKDRVAAETRATIESPSVSLSDPNAWRTLFNEWHSVAGVVVNYETALEVPAVWCAINFIAGTIASLPLQVFRKGEKGRETVENDPLYGILHDAPNDELTSFMWRKAMMVSVLLRGRGVSFIERNKAGRVMNIWPLDVDKLTIERNNGRKSYRYRDGERTVVYAASEVIDLTFMLKPDGITHIDPVSKLKGAVGLALALDEYARKFFANGGVPPLALYGPMPSPAAATRAAQDVEKAVKDANAERRNVMIMPAGHELKPVGVDPQKSQMEEARRFQIEEIARIFDIPPVFLQDLTHGTFSNTEQQDLHFVKHTLTQWIKAWEQELNLKLFTARNKSKFVEFNVDGLLRGDFKTRMDGYATAIQNAINTPDEVRGMENWPAQGGEAAKLHIQGATVPLGMQSTVNAPKPANDNNQNDGAQAA</sequence>
<evidence type="ECO:0000256" key="1">
    <source>
        <dbReference type="SAM" id="MobiDB-lite"/>
    </source>
</evidence>
<dbReference type="AlphaFoldDB" id="A0A7W6Q986"/>
<organism evidence="2 3">
    <name type="scientific">Rhizobium aethiopicum</name>
    <dbReference type="NCBI Taxonomy" id="1138170"/>
    <lineage>
        <taxon>Bacteria</taxon>
        <taxon>Pseudomonadati</taxon>
        <taxon>Pseudomonadota</taxon>
        <taxon>Alphaproteobacteria</taxon>
        <taxon>Hyphomicrobiales</taxon>
        <taxon>Rhizobiaceae</taxon>
        <taxon>Rhizobium/Agrobacterium group</taxon>
        <taxon>Rhizobium</taxon>
    </lineage>
</organism>